<keyword evidence="2" id="KW-1185">Reference proteome</keyword>
<organism evidence="1 2">
    <name type="scientific">Abditibacterium utsteinense</name>
    <dbReference type="NCBI Taxonomy" id="1960156"/>
    <lineage>
        <taxon>Bacteria</taxon>
        <taxon>Pseudomonadati</taxon>
        <taxon>Abditibacteriota</taxon>
        <taxon>Abditibacteriia</taxon>
        <taxon>Abditibacteriales</taxon>
        <taxon>Abditibacteriaceae</taxon>
        <taxon>Abditibacterium</taxon>
    </lineage>
</organism>
<dbReference type="EMBL" id="NIGF01000002">
    <property type="protein sequence ID" value="PQV65166.1"/>
    <property type="molecule type" value="Genomic_DNA"/>
</dbReference>
<gene>
    <name evidence="1" type="ORF">B1R32_102174</name>
</gene>
<proteinExistence type="predicted"/>
<comment type="caution">
    <text evidence="1">The sequence shown here is derived from an EMBL/GenBank/DDBJ whole genome shotgun (WGS) entry which is preliminary data.</text>
</comment>
<reference evidence="1 2" key="1">
    <citation type="journal article" date="2018" name="Syst. Appl. Microbiol.">
        <title>Abditibacterium utsteinense sp. nov., the first cultivated member of candidate phylum FBP, isolated from ice-free Antarctic soil samples.</title>
        <authorList>
            <person name="Tahon G."/>
            <person name="Tytgat B."/>
            <person name="Lebbe L."/>
            <person name="Carlier A."/>
            <person name="Willems A."/>
        </authorList>
    </citation>
    <scope>NUCLEOTIDE SEQUENCE [LARGE SCALE GENOMIC DNA]</scope>
    <source>
        <strain evidence="1 2">LMG 29911</strain>
    </source>
</reference>
<dbReference type="RefSeq" id="WP_105482486.1">
    <property type="nucleotide sequence ID" value="NZ_NIGF01000002.1"/>
</dbReference>
<dbReference type="InParanoid" id="A0A2S8SWI0"/>
<evidence type="ECO:0000313" key="1">
    <source>
        <dbReference type="EMBL" id="PQV65166.1"/>
    </source>
</evidence>
<accession>A0A2S8SWI0</accession>
<protein>
    <submittedName>
        <fullName evidence="1">Uncharacterized protein</fullName>
    </submittedName>
</protein>
<dbReference type="Proteomes" id="UP000237684">
    <property type="component" value="Unassembled WGS sequence"/>
</dbReference>
<dbReference type="AlphaFoldDB" id="A0A2S8SWI0"/>
<sequence>MPSIEIVCIDQEEPILFWKLPFQVFAESSLISHRTPSLLFKSDFKIIKGCIYHLCNFDGSYTAYTLLNKETVNEFWTIIQFLPEIVPAVQHVLAALIAASPLREILFTSDYQFGPDEFREQKPISLEEFWHRHDHEKIGMNSLYKTKG</sequence>
<evidence type="ECO:0000313" key="2">
    <source>
        <dbReference type="Proteomes" id="UP000237684"/>
    </source>
</evidence>
<name>A0A2S8SWI0_9BACT</name>
<dbReference type="OrthoDB" id="981378at2"/>